<evidence type="ECO:0000256" key="3">
    <source>
        <dbReference type="SAM" id="SignalP"/>
    </source>
</evidence>
<evidence type="ECO:0000313" key="5">
    <source>
        <dbReference type="Proteomes" id="UP000297496"/>
    </source>
</evidence>
<gene>
    <name evidence="4" type="ORF">EXE59_22455</name>
</gene>
<comment type="subcellular location">
    <subcellularLocation>
        <location evidence="1">Secreted</location>
    </subcellularLocation>
</comment>
<dbReference type="Pfam" id="PF00353">
    <property type="entry name" value="HemolysinCabind"/>
    <property type="match status" value="6"/>
</dbReference>
<sequence length="418" mass="42578">MSLSACRLARSAAVGLALVVPAVGLVVPAQAAAPTCAGLKATIIGNNKANTLTGTPQRDVIVGRGGNDTIRGVGGNDVICGGDGADTILGGDGNDRIWGDADLVRIDQFGRVVKKGDTISGGAGDDTIDLGVDPRPATEGTKVVVDGLSYADAPAAVVVDFRAAATSVITAEGTDTISGYSQGIRVIGSPQGDMIKGTNSEDVILGRGGDDLLYGQGGDDTIVGDSPGVAGNDRLYGDAGDDTITGAVGIDTFVGGSGSDVLTSTSESHQSFRGGSGVDTVTFPIPLESGFVAKGHGGQDKLRLLPNGNPLAKPTVRIDQQKRSTIRDLQPYTLEGRITGFSDIVLPARALSIFKGSNDSEVITAHPDYRAMIYGRGGADVMTGSRQPDRLDGGTGFDIARGRGGNDTCKSAEKRSSC</sequence>
<dbReference type="EMBL" id="SRRO01000001">
    <property type="protein sequence ID" value="TGN66408.1"/>
    <property type="molecule type" value="Genomic_DNA"/>
</dbReference>
<dbReference type="GO" id="GO:0005509">
    <property type="term" value="F:calcium ion binding"/>
    <property type="evidence" value="ECO:0007669"/>
    <property type="project" value="InterPro"/>
</dbReference>
<organism evidence="4 5">
    <name type="scientific">Nocardioides eburneiflavus</name>
    <dbReference type="NCBI Taxonomy" id="2518372"/>
    <lineage>
        <taxon>Bacteria</taxon>
        <taxon>Bacillati</taxon>
        <taxon>Actinomycetota</taxon>
        <taxon>Actinomycetes</taxon>
        <taxon>Propionibacteriales</taxon>
        <taxon>Nocardioidaceae</taxon>
        <taxon>Nocardioides</taxon>
    </lineage>
</organism>
<accession>A0A4Z1CN97</accession>
<dbReference type="InterPro" id="IPR001343">
    <property type="entry name" value="Hemolysn_Ca-bd"/>
</dbReference>
<keyword evidence="3" id="KW-0732">Signal</keyword>
<keyword evidence="2" id="KW-0964">Secreted</keyword>
<dbReference type="Proteomes" id="UP000297496">
    <property type="component" value="Unassembled WGS sequence"/>
</dbReference>
<comment type="caution">
    <text evidence="4">The sequence shown here is derived from an EMBL/GenBank/DDBJ whole genome shotgun (WGS) entry which is preliminary data.</text>
</comment>
<dbReference type="InterPro" id="IPR011049">
    <property type="entry name" value="Serralysin-like_metalloprot_C"/>
</dbReference>
<dbReference type="GO" id="GO:0005576">
    <property type="term" value="C:extracellular region"/>
    <property type="evidence" value="ECO:0007669"/>
    <property type="project" value="UniProtKB-SubCell"/>
</dbReference>
<dbReference type="PROSITE" id="PS00330">
    <property type="entry name" value="HEMOLYSIN_CALCIUM"/>
    <property type="match status" value="2"/>
</dbReference>
<dbReference type="Gene3D" id="2.150.10.10">
    <property type="entry name" value="Serralysin-like metalloprotease, C-terminal"/>
    <property type="match status" value="4"/>
</dbReference>
<dbReference type="SUPFAM" id="SSF51120">
    <property type="entry name" value="beta-Roll"/>
    <property type="match status" value="2"/>
</dbReference>
<dbReference type="RefSeq" id="WP_135840880.1">
    <property type="nucleotide sequence ID" value="NZ_SRRO01000001.1"/>
</dbReference>
<dbReference type="AlphaFoldDB" id="A0A4Z1CN97"/>
<proteinExistence type="predicted"/>
<name>A0A4Z1CN97_9ACTN</name>
<evidence type="ECO:0000256" key="2">
    <source>
        <dbReference type="ARBA" id="ARBA00022525"/>
    </source>
</evidence>
<dbReference type="PRINTS" id="PR00313">
    <property type="entry name" value="CABNDNGRPT"/>
</dbReference>
<dbReference type="PANTHER" id="PTHR38340:SF1">
    <property type="entry name" value="S-LAYER PROTEIN"/>
    <property type="match status" value="1"/>
</dbReference>
<feature type="chain" id="PRO_5021241490" evidence="3">
    <location>
        <begin position="32"/>
        <end position="418"/>
    </location>
</feature>
<protein>
    <submittedName>
        <fullName evidence="4">Calcium-binding protein</fullName>
    </submittedName>
</protein>
<dbReference type="PANTHER" id="PTHR38340">
    <property type="entry name" value="S-LAYER PROTEIN"/>
    <property type="match status" value="1"/>
</dbReference>
<dbReference type="InterPro" id="IPR050557">
    <property type="entry name" value="RTX_toxin/Mannuronan_C5-epim"/>
</dbReference>
<keyword evidence="5" id="KW-1185">Reference proteome</keyword>
<dbReference type="OrthoDB" id="3765336at2"/>
<reference evidence="4 5" key="1">
    <citation type="submission" date="2019-04" db="EMBL/GenBank/DDBJ databases">
        <title>Three New Species of Nocardioides, Nocardioides euryhalodurans sp. nov., Nocardioides seonyuensis sp. nov. and Nocardioides eburneoflavus sp. nov. Isolated from Soil.</title>
        <authorList>
            <person name="Roh S.G."/>
            <person name="Lee C."/>
            <person name="Kim M.-K."/>
            <person name="Kim S.B."/>
        </authorList>
    </citation>
    <scope>NUCLEOTIDE SEQUENCE [LARGE SCALE GENOMIC DNA]</scope>
    <source>
        <strain evidence="4 5">MMS17-SY213</strain>
    </source>
</reference>
<feature type="signal peptide" evidence="3">
    <location>
        <begin position="1"/>
        <end position="31"/>
    </location>
</feature>
<evidence type="ECO:0000256" key="1">
    <source>
        <dbReference type="ARBA" id="ARBA00004613"/>
    </source>
</evidence>
<dbReference type="InterPro" id="IPR018511">
    <property type="entry name" value="Hemolysin-typ_Ca-bd_CS"/>
</dbReference>
<evidence type="ECO:0000313" key="4">
    <source>
        <dbReference type="EMBL" id="TGN66408.1"/>
    </source>
</evidence>